<evidence type="ECO:0000256" key="4">
    <source>
        <dbReference type="ARBA" id="ARBA00022980"/>
    </source>
</evidence>
<evidence type="ECO:0000256" key="1">
    <source>
        <dbReference type="ARBA" id="ARBA00004173"/>
    </source>
</evidence>
<comment type="caution">
    <text evidence="9">The sequence shown here is derived from an EMBL/GenBank/DDBJ whole genome shotgun (WGS) entry which is preliminary data.</text>
</comment>
<evidence type="ECO:0000313" key="10">
    <source>
        <dbReference type="Proteomes" id="UP000605970"/>
    </source>
</evidence>
<reference evidence="9" key="1">
    <citation type="journal article" date="2020" name="Ecol. Evol.">
        <title>Genome structure and content of the rice root-knot nematode (Meloidogyne graminicola).</title>
        <authorList>
            <person name="Phan N.T."/>
            <person name="Danchin E.G.J."/>
            <person name="Klopp C."/>
            <person name="Perfus-Barbeoch L."/>
            <person name="Kozlowski D.K."/>
            <person name="Koutsovoulos G.D."/>
            <person name="Lopez-Roques C."/>
            <person name="Bouchez O."/>
            <person name="Zahm M."/>
            <person name="Besnard G."/>
            <person name="Bellafiore S."/>
        </authorList>
    </citation>
    <scope>NUCLEOTIDE SEQUENCE</scope>
    <source>
        <strain evidence="9">VN-18</strain>
    </source>
</reference>
<dbReference type="Proteomes" id="UP000605970">
    <property type="component" value="Unassembled WGS sequence"/>
</dbReference>
<gene>
    <name evidence="9" type="ORF">Mgra_00003683</name>
</gene>
<dbReference type="EMBL" id="JABEBT010000025">
    <property type="protein sequence ID" value="KAF7636943.1"/>
    <property type="molecule type" value="Genomic_DNA"/>
</dbReference>
<keyword evidence="3" id="KW-0809">Transit peptide</keyword>
<evidence type="ECO:0000256" key="7">
    <source>
        <dbReference type="ARBA" id="ARBA00035133"/>
    </source>
</evidence>
<dbReference type="PANTHER" id="PTHR13231">
    <property type="entry name" value="MITOCHONDRIAL RIBOSOMAL PROTEIN S31"/>
    <property type="match status" value="1"/>
</dbReference>
<dbReference type="GO" id="GO:0005763">
    <property type="term" value="C:mitochondrial small ribosomal subunit"/>
    <property type="evidence" value="ECO:0007669"/>
    <property type="project" value="InterPro"/>
</dbReference>
<dbReference type="GO" id="GO:0003735">
    <property type="term" value="F:structural constituent of ribosome"/>
    <property type="evidence" value="ECO:0007669"/>
    <property type="project" value="InterPro"/>
</dbReference>
<keyword evidence="5" id="KW-0496">Mitochondrion</keyword>
<evidence type="ECO:0000256" key="2">
    <source>
        <dbReference type="ARBA" id="ARBA00011057"/>
    </source>
</evidence>
<dbReference type="Pfam" id="PF15433">
    <property type="entry name" value="MRP-S31"/>
    <property type="match status" value="1"/>
</dbReference>
<comment type="subcellular location">
    <subcellularLocation>
        <location evidence="1">Mitochondrion</location>
    </subcellularLocation>
</comment>
<dbReference type="AlphaFoldDB" id="A0A8S9ZUY1"/>
<dbReference type="InterPro" id="IPR026299">
    <property type="entry name" value="MRP-S31"/>
</dbReference>
<organism evidence="9 10">
    <name type="scientific">Meloidogyne graminicola</name>
    <dbReference type="NCBI Taxonomy" id="189291"/>
    <lineage>
        <taxon>Eukaryota</taxon>
        <taxon>Metazoa</taxon>
        <taxon>Ecdysozoa</taxon>
        <taxon>Nematoda</taxon>
        <taxon>Chromadorea</taxon>
        <taxon>Rhabditida</taxon>
        <taxon>Tylenchina</taxon>
        <taxon>Tylenchomorpha</taxon>
        <taxon>Tylenchoidea</taxon>
        <taxon>Meloidogynidae</taxon>
        <taxon>Meloidogyninae</taxon>
        <taxon>Meloidogyne</taxon>
    </lineage>
</organism>
<name>A0A8S9ZUY1_9BILA</name>
<comment type="similarity">
    <text evidence="2">Belongs to the mitochondrion-specific ribosomal protein mS31 family.</text>
</comment>
<sequence>MSNPRIKAIDSLATVCKEVIQNELKTQFAFDYFDNVQELTKSHYKDRKRREGTVTDRSFKKFFSKKALTQSIFFNQAKELKEKKLLYWNHLDETKMQLLDRGLGPRNIIEEQIEWTKKGKMWPYPIDNEFLLGEEENVSFVDHVFLESELAKHKLPRSEAIEHYMELVLTGLSKNPYMSVEKKHEHIRWFADYLKKCCRRKI</sequence>
<evidence type="ECO:0000256" key="8">
    <source>
        <dbReference type="ARBA" id="ARBA00035363"/>
    </source>
</evidence>
<evidence type="ECO:0000256" key="5">
    <source>
        <dbReference type="ARBA" id="ARBA00023128"/>
    </source>
</evidence>
<accession>A0A8S9ZUY1</accession>
<protein>
    <recommendedName>
        <fullName evidence="7">Small ribosomal subunit protein mS31</fullName>
    </recommendedName>
    <alternativeName>
        <fullName evidence="8">28S ribosomal protein S31, mitochondrial</fullName>
    </alternativeName>
</protein>
<evidence type="ECO:0000256" key="3">
    <source>
        <dbReference type="ARBA" id="ARBA00022946"/>
    </source>
</evidence>
<dbReference type="PANTHER" id="PTHR13231:SF3">
    <property type="entry name" value="SMALL RIBOSOMAL SUBUNIT PROTEIN MS31"/>
    <property type="match status" value="1"/>
</dbReference>
<keyword evidence="10" id="KW-1185">Reference proteome</keyword>
<evidence type="ECO:0000256" key="6">
    <source>
        <dbReference type="ARBA" id="ARBA00023274"/>
    </source>
</evidence>
<dbReference type="OrthoDB" id="5989925at2759"/>
<keyword evidence="6" id="KW-0687">Ribonucleoprotein</keyword>
<evidence type="ECO:0000313" key="9">
    <source>
        <dbReference type="EMBL" id="KAF7636943.1"/>
    </source>
</evidence>
<proteinExistence type="inferred from homology"/>
<keyword evidence="4" id="KW-0689">Ribosomal protein</keyword>